<dbReference type="OrthoDB" id="3680851at2"/>
<dbReference type="InterPro" id="IPR023214">
    <property type="entry name" value="HAD_sf"/>
</dbReference>
<keyword evidence="1 3" id="KW-0378">Hydrolase</keyword>
<dbReference type="InterPro" id="IPR036412">
    <property type="entry name" value="HAD-like_sf"/>
</dbReference>
<dbReference type="RefSeq" id="WP_091554878.1">
    <property type="nucleotide sequence ID" value="NZ_FNPH01000003.1"/>
</dbReference>
<dbReference type="Pfam" id="PF00702">
    <property type="entry name" value="Hydrolase"/>
    <property type="match status" value="1"/>
</dbReference>
<dbReference type="Gene3D" id="3.40.50.1000">
    <property type="entry name" value="HAD superfamily/HAD-like"/>
    <property type="match status" value="1"/>
</dbReference>
<dbReference type="GO" id="GO:0016787">
    <property type="term" value="F:hydrolase activity"/>
    <property type="evidence" value="ECO:0007669"/>
    <property type="project" value="UniProtKB-KW"/>
</dbReference>
<reference evidence="4" key="1">
    <citation type="submission" date="2016-10" db="EMBL/GenBank/DDBJ databases">
        <authorList>
            <person name="Varghese N."/>
            <person name="Submissions S."/>
        </authorList>
    </citation>
    <scope>NUCLEOTIDE SEQUENCE [LARGE SCALE GENOMIC DNA]</scope>
    <source>
        <strain evidence="4">DSM 45245</strain>
    </source>
</reference>
<name>A0A1H3LVT9_9ACTN</name>
<dbReference type="EMBL" id="FNPH01000003">
    <property type="protein sequence ID" value="SDY68531.1"/>
    <property type="molecule type" value="Genomic_DNA"/>
</dbReference>
<evidence type="ECO:0000313" key="3">
    <source>
        <dbReference type="EMBL" id="SDY68531.1"/>
    </source>
</evidence>
<gene>
    <name evidence="3" type="ORF">SAMN05444365_103117</name>
</gene>
<evidence type="ECO:0000256" key="1">
    <source>
        <dbReference type="ARBA" id="ARBA00022801"/>
    </source>
</evidence>
<dbReference type="PANTHER" id="PTHR46470">
    <property type="entry name" value="N-ACYLNEURAMINATE-9-PHOSPHATASE"/>
    <property type="match status" value="1"/>
</dbReference>
<dbReference type="PANTHER" id="PTHR46470:SF4">
    <property type="entry name" value="5-AMINO-6-(5-PHOSPHO-D-RIBITYLAMINO)URACIL PHOSPHATASE YIGB"/>
    <property type="match status" value="1"/>
</dbReference>
<proteinExistence type="predicted"/>
<evidence type="ECO:0000313" key="4">
    <source>
        <dbReference type="Proteomes" id="UP000242415"/>
    </source>
</evidence>
<keyword evidence="2" id="KW-0460">Magnesium</keyword>
<dbReference type="STRING" id="405436.SAMN05444365_103117"/>
<dbReference type="Proteomes" id="UP000242415">
    <property type="component" value="Unassembled WGS sequence"/>
</dbReference>
<keyword evidence="4" id="KW-1185">Reference proteome</keyword>
<dbReference type="AlphaFoldDB" id="A0A1H3LVT9"/>
<accession>A0A1H3LVT9</accession>
<evidence type="ECO:0000256" key="2">
    <source>
        <dbReference type="ARBA" id="ARBA00022842"/>
    </source>
</evidence>
<organism evidence="3 4">
    <name type="scientific">Micromonospora pattaloongensis</name>
    <dbReference type="NCBI Taxonomy" id="405436"/>
    <lineage>
        <taxon>Bacteria</taxon>
        <taxon>Bacillati</taxon>
        <taxon>Actinomycetota</taxon>
        <taxon>Actinomycetes</taxon>
        <taxon>Micromonosporales</taxon>
        <taxon>Micromonosporaceae</taxon>
        <taxon>Micromonospora</taxon>
    </lineage>
</organism>
<dbReference type="SUPFAM" id="SSF56784">
    <property type="entry name" value="HAD-like"/>
    <property type="match status" value="1"/>
</dbReference>
<dbReference type="InterPro" id="IPR051400">
    <property type="entry name" value="HAD-like_hydrolase"/>
</dbReference>
<protein>
    <submittedName>
        <fullName evidence="3">Putative hydrolase of the HAD superfamily</fullName>
    </submittedName>
</protein>
<dbReference type="GO" id="GO:0009231">
    <property type="term" value="P:riboflavin biosynthetic process"/>
    <property type="evidence" value="ECO:0007669"/>
    <property type="project" value="TreeGrafter"/>
</dbReference>
<sequence length="236" mass="24182">MVTWPGRLPAGVVVDLDDTAYPQASYLAGAARAVGRAAARAGLHGAAVARALRVELRAGSDRGGTIDRALAACGVPPARIVELVPELVAAFTAYRPRRLPTYPGVRAALAALRVRYPLACLTDGNPAIQRAKLAATGLADAFDAVVITDELGGRAARKPDPRGLRHAAELLGVPAGELVVLGDRPGKDVAVARAVGARAIRVTTGEYGHLPDDPPATLVLPDLPAAVALLCPGSAL</sequence>